<reference evidence="2 3" key="1">
    <citation type="submission" date="2016-08" db="EMBL/GenBank/DDBJ databases">
        <authorList>
            <person name="Seilhamer J.J."/>
        </authorList>
    </citation>
    <scope>NUCLEOTIDE SEQUENCE [LARGE SCALE GENOMIC DNA]</scope>
    <source>
        <strain evidence="2 3">IEBC_T61001</strain>
    </source>
</reference>
<dbReference type="GO" id="GO:0003700">
    <property type="term" value="F:DNA-binding transcription factor activity"/>
    <property type="evidence" value="ECO:0007669"/>
    <property type="project" value="TreeGrafter"/>
</dbReference>
<dbReference type="RefSeq" id="WP_000693791.1">
    <property type="nucleotide sequence ID" value="NZ_FMBI01000039.1"/>
</dbReference>
<dbReference type="GO" id="GO:0005829">
    <property type="term" value="C:cytosol"/>
    <property type="evidence" value="ECO:0007669"/>
    <property type="project" value="TreeGrafter"/>
</dbReference>
<name>A0A1C4FY68_BACTU</name>
<sequence>MKIKGSYIKELRTSKKLTQKQLAELSQISESMVSKIELGVKSTKIETLKKIANALSTTMDDLVG</sequence>
<evidence type="ECO:0000313" key="3">
    <source>
        <dbReference type="Proteomes" id="UP000195991"/>
    </source>
</evidence>
<evidence type="ECO:0000313" key="2">
    <source>
        <dbReference type="EMBL" id="SCC60890.1"/>
    </source>
</evidence>
<dbReference type="SUPFAM" id="SSF47413">
    <property type="entry name" value="lambda repressor-like DNA-binding domains"/>
    <property type="match status" value="1"/>
</dbReference>
<evidence type="ECO:0000256" key="1">
    <source>
        <dbReference type="ARBA" id="ARBA00023125"/>
    </source>
</evidence>
<dbReference type="SMART" id="SM00530">
    <property type="entry name" value="HTH_XRE"/>
    <property type="match status" value="1"/>
</dbReference>
<organism evidence="2 3">
    <name type="scientific">Bacillus thuringiensis</name>
    <dbReference type="NCBI Taxonomy" id="1428"/>
    <lineage>
        <taxon>Bacteria</taxon>
        <taxon>Bacillati</taxon>
        <taxon>Bacillota</taxon>
        <taxon>Bacilli</taxon>
        <taxon>Bacillales</taxon>
        <taxon>Bacillaceae</taxon>
        <taxon>Bacillus</taxon>
        <taxon>Bacillus cereus group</taxon>
    </lineage>
</organism>
<protein>
    <submittedName>
        <fullName evidence="2">Uncharacterized protein</fullName>
    </submittedName>
</protein>
<gene>
    <name evidence="2" type="ORF">BTT61001_04949</name>
</gene>
<dbReference type="PANTHER" id="PTHR46797:SF1">
    <property type="entry name" value="METHYLPHOSPHONATE SYNTHASE"/>
    <property type="match status" value="1"/>
</dbReference>
<dbReference type="PROSITE" id="PS50943">
    <property type="entry name" value="HTH_CROC1"/>
    <property type="match status" value="1"/>
</dbReference>
<dbReference type="PANTHER" id="PTHR46797">
    <property type="entry name" value="HTH-TYPE TRANSCRIPTIONAL REGULATOR"/>
    <property type="match status" value="1"/>
</dbReference>
<dbReference type="GO" id="GO:0003677">
    <property type="term" value="F:DNA binding"/>
    <property type="evidence" value="ECO:0007669"/>
    <property type="project" value="UniProtKB-KW"/>
</dbReference>
<dbReference type="CDD" id="cd00093">
    <property type="entry name" value="HTH_XRE"/>
    <property type="match status" value="1"/>
</dbReference>
<dbReference type="InterPro" id="IPR001387">
    <property type="entry name" value="Cro/C1-type_HTH"/>
</dbReference>
<accession>A0A1C4FY68</accession>
<dbReference type="Gene3D" id="1.10.260.40">
    <property type="entry name" value="lambda repressor-like DNA-binding domains"/>
    <property type="match status" value="1"/>
</dbReference>
<proteinExistence type="predicted"/>
<dbReference type="EMBL" id="FMBI01000039">
    <property type="protein sequence ID" value="SCC60890.1"/>
    <property type="molecule type" value="Genomic_DNA"/>
</dbReference>
<dbReference type="Pfam" id="PF01381">
    <property type="entry name" value="HTH_3"/>
    <property type="match status" value="1"/>
</dbReference>
<dbReference type="AlphaFoldDB" id="A0A1C4FY68"/>
<keyword evidence="1" id="KW-0238">DNA-binding</keyword>
<dbReference type="Proteomes" id="UP000195991">
    <property type="component" value="Unassembled WGS sequence"/>
</dbReference>
<dbReference type="InterPro" id="IPR010982">
    <property type="entry name" value="Lambda_DNA-bd_dom_sf"/>
</dbReference>
<dbReference type="InterPro" id="IPR050807">
    <property type="entry name" value="TransReg_Diox_bact_type"/>
</dbReference>